<evidence type="ECO:0000313" key="13">
    <source>
        <dbReference type="EMBL" id="AIA56570.1"/>
    </source>
</evidence>
<dbReference type="GO" id="GO:0009228">
    <property type="term" value="P:thiamine biosynthetic process"/>
    <property type="evidence" value="ECO:0007669"/>
    <property type="project" value="UniProtKB-KW"/>
</dbReference>
<dbReference type="EC" id="2.5.1.3" evidence="9"/>
<evidence type="ECO:0000256" key="4">
    <source>
        <dbReference type="ARBA" id="ARBA00022842"/>
    </source>
</evidence>
<comment type="catalytic activity">
    <reaction evidence="7 9 10">
        <text>2-(2-carboxy-4-methylthiazol-5-yl)ethyl phosphate + 4-amino-2-methyl-5-(diphosphooxymethyl)pyrimidine + 2 H(+) = thiamine phosphate + CO2 + diphosphate</text>
        <dbReference type="Rhea" id="RHEA:47848"/>
        <dbReference type="ChEBI" id="CHEBI:15378"/>
        <dbReference type="ChEBI" id="CHEBI:16526"/>
        <dbReference type="ChEBI" id="CHEBI:33019"/>
        <dbReference type="ChEBI" id="CHEBI:37575"/>
        <dbReference type="ChEBI" id="CHEBI:57841"/>
        <dbReference type="ChEBI" id="CHEBI:62890"/>
        <dbReference type="EC" id="2.5.1.3"/>
    </reaction>
</comment>
<proteinExistence type="inferred from homology"/>
<dbReference type="Proteomes" id="UP000005522">
    <property type="component" value="Chromosome"/>
</dbReference>
<dbReference type="SUPFAM" id="SSF51391">
    <property type="entry name" value="Thiamin phosphate synthase"/>
    <property type="match status" value="1"/>
</dbReference>
<evidence type="ECO:0000256" key="9">
    <source>
        <dbReference type="HAMAP-Rule" id="MF_00097"/>
    </source>
</evidence>
<dbReference type="InterPro" id="IPR034291">
    <property type="entry name" value="TMP_synthase"/>
</dbReference>
<evidence type="ECO:0000256" key="2">
    <source>
        <dbReference type="ARBA" id="ARBA00022679"/>
    </source>
</evidence>
<feature type="binding site" evidence="9">
    <location>
        <position position="71"/>
    </location>
    <ligand>
        <name>4-amino-2-methyl-5-(diphosphooxymethyl)pyrimidine</name>
        <dbReference type="ChEBI" id="CHEBI:57841"/>
    </ligand>
</feature>
<dbReference type="CDD" id="cd00564">
    <property type="entry name" value="TMP_TenI"/>
    <property type="match status" value="1"/>
</dbReference>
<evidence type="ECO:0000313" key="14">
    <source>
        <dbReference type="Proteomes" id="UP000005522"/>
    </source>
</evidence>
<feature type="binding site" evidence="9">
    <location>
        <position position="110"/>
    </location>
    <ligand>
        <name>4-amino-2-methyl-5-(diphosphooxymethyl)pyrimidine</name>
        <dbReference type="ChEBI" id="CHEBI:57841"/>
    </ligand>
</feature>
<dbReference type="eggNOG" id="COG0352">
    <property type="taxonomic scope" value="Bacteria"/>
</dbReference>
<organism evidence="13 14">
    <name type="scientific">Acidithiobacillus caldus (strain ATCC 51756 / DSM 8584 / KU)</name>
    <dbReference type="NCBI Taxonomy" id="637389"/>
    <lineage>
        <taxon>Bacteria</taxon>
        <taxon>Pseudomonadati</taxon>
        <taxon>Pseudomonadota</taxon>
        <taxon>Acidithiobacillia</taxon>
        <taxon>Acidithiobacillales</taxon>
        <taxon>Acidithiobacillaceae</taxon>
        <taxon>Acidithiobacillus</taxon>
    </lineage>
</organism>
<dbReference type="RefSeq" id="WP_004869609.1">
    <property type="nucleotide sequence ID" value="NZ_CP005986.1"/>
</dbReference>
<dbReference type="GO" id="GO:0009229">
    <property type="term" value="P:thiamine diphosphate biosynthetic process"/>
    <property type="evidence" value="ECO:0007669"/>
    <property type="project" value="UniProtKB-UniRule"/>
</dbReference>
<comment type="function">
    <text evidence="9">Condenses 4-methyl-5-(beta-hydroxyethyl)thiazole monophosphate (THZ-P) and 2-methyl-4-amino-5-hydroxymethyl pyrimidine pyrophosphate (HMP-PP) to form thiamine monophosphate (TMP).</text>
</comment>
<dbReference type="GeneID" id="92932788"/>
<comment type="cofactor">
    <cofactor evidence="9">
        <name>Mg(2+)</name>
        <dbReference type="ChEBI" id="CHEBI:18420"/>
    </cofactor>
    <text evidence="9">Binds 1 Mg(2+) ion per subunit.</text>
</comment>
<evidence type="ECO:0000256" key="7">
    <source>
        <dbReference type="ARBA" id="ARBA00047851"/>
    </source>
</evidence>
<feature type="binding site" evidence="9">
    <location>
        <position position="91"/>
    </location>
    <ligand>
        <name>Mg(2+)</name>
        <dbReference type="ChEBI" id="CHEBI:18420"/>
    </ligand>
</feature>
<name>A0A059ZYG4_ACICK</name>
<dbReference type="InterPro" id="IPR022998">
    <property type="entry name" value="ThiamineP_synth_TenI"/>
</dbReference>
<keyword evidence="5 9" id="KW-0784">Thiamine biosynthesis</keyword>
<protein>
    <recommendedName>
        <fullName evidence="9">Thiamine-phosphate synthase</fullName>
        <shortName evidence="9">TP synthase</shortName>
        <shortName evidence="9">TPS</shortName>
        <ecNumber evidence="9">2.5.1.3</ecNumber>
    </recommendedName>
    <alternativeName>
        <fullName evidence="9">Thiamine-phosphate pyrophosphorylase</fullName>
        <shortName evidence="9">TMP pyrophosphorylase</shortName>
        <shortName evidence="9">TMP-PPase</shortName>
    </alternativeName>
</protein>
<reference evidence="13 14" key="1">
    <citation type="journal article" date="2009" name="J. Bacteriol.">
        <title>Draft genome sequence of the extremely acidophilic bacterium Acidithiobacillus caldus ATCC 51756 reveals metabolic versatility in the genus Acidithiobacillus.</title>
        <authorList>
            <person name="Valdes J."/>
            <person name="Quatrini R."/>
            <person name="Hallberg K."/>
            <person name="Dopson M."/>
            <person name="Valenzuela P.D."/>
            <person name="Holmes D.S."/>
        </authorList>
    </citation>
    <scope>NUCLEOTIDE SEQUENCE [LARGE SCALE GENOMIC DNA]</scope>
    <source>
        <strain evidence="14">ATCC 51756 / DSM 8584 / KU</strain>
    </source>
</reference>
<dbReference type="Gene3D" id="3.20.20.70">
    <property type="entry name" value="Aldolase class I"/>
    <property type="match status" value="1"/>
</dbReference>
<dbReference type="UniPathway" id="UPA00060">
    <property type="reaction ID" value="UER00141"/>
</dbReference>
<evidence type="ECO:0000256" key="5">
    <source>
        <dbReference type="ARBA" id="ARBA00022977"/>
    </source>
</evidence>
<dbReference type="HOGENOM" id="CLU_018272_3_1_6"/>
<accession>A0A059ZYG4</accession>
<comment type="catalytic activity">
    <reaction evidence="8 9 10">
        <text>2-[(2R,5Z)-2-carboxy-4-methylthiazol-5(2H)-ylidene]ethyl phosphate + 4-amino-2-methyl-5-(diphosphooxymethyl)pyrimidine + 2 H(+) = thiamine phosphate + CO2 + diphosphate</text>
        <dbReference type="Rhea" id="RHEA:47844"/>
        <dbReference type="ChEBI" id="CHEBI:15378"/>
        <dbReference type="ChEBI" id="CHEBI:16526"/>
        <dbReference type="ChEBI" id="CHEBI:33019"/>
        <dbReference type="ChEBI" id="CHEBI:37575"/>
        <dbReference type="ChEBI" id="CHEBI:57841"/>
        <dbReference type="ChEBI" id="CHEBI:62899"/>
        <dbReference type="EC" id="2.5.1.3"/>
    </reaction>
</comment>
<feature type="binding site" evidence="9">
    <location>
        <position position="140"/>
    </location>
    <ligand>
        <name>4-amino-2-methyl-5-(diphosphooxymethyl)pyrimidine</name>
        <dbReference type="ChEBI" id="CHEBI:57841"/>
    </ligand>
</feature>
<keyword evidence="2 9" id="KW-0808">Transferase</keyword>
<feature type="binding site" evidence="9">
    <location>
        <position position="167"/>
    </location>
    <ligand>
        <name>2-[(2R,5Z)-2-carboxy-4-methylthiazol-5(2H)-ylidene]ethyl phosphate</name>
        <dbReference type="ChEBI" id="CHEBI:62899"/>
    </ligand>
</feature>
<dbReference type="EMBL" id="CP005986">
    <property type="protein sequence ID" value="AIA56570.1"/>
    <property type="molecule type" value="Genomic_DNA"/>
</dbReference>
<evidence type="ECO:0000256" key="3">
    <source>
        <dbReference type="ARBA" id="ARBA00022723"/>
    </source>
</evidence>
<dbReference type="PANTHER" id="PTHR20857:SF15">
    <property type="entry name" value="THIAMINE-PHOSPHATE SYNTHASE"/>
    <property type="match status" value="1"/>
</dbReference>
<gene>
    <name evidence="9" type="primary">thiE</name>
    <name evidence="13" type="ORF">Acaty_c2733</name>
</gene>
<dbReference type="GO" id="GO:0005737">
    <property type="term" value="C:cytoplasm"/>
    <property type="evidence" value="ECO:0007669"/>
    <property type="project" value="TreeGrafter"/>
</dbReference>
<feature type="binding site" evidence="9">
    <location>
        <begin position="187"/>
        <end position="188"/>
    </location>
    <ligand>
        <name>2-[(2R,5Z)-2-carboxy-4-methylthiazol-5(2H)-ylidene]ethyl phosphate</name>
        <dbReference type="ChEBI" id="CHEBI:62899"/>
    </ligand>
</feature>
<evidence type="ECO:0000256" key="8">
    <source>
        <dbReference type="ARBA" id="ARBA00047883"/>
    </source>
</evidence>
<dbReference type="GO" id="GO:0004789">
    <property type="term" value="F:thiamine-phosphate diphosphorylase activity"/>
    <property type="evidence" value="ECO:0007669"/>
    <property type="project" value="UniProtKB-UniRule"/>
</dbReference>
<feature type="binding site" evidence="9">
    <location>
        <position position="72"/>
    </location>
    <ligand>
        <name>Mg(2+)</name>
        <dbReference type="ChEBI" id="CHEBI:18420"/>
    </ligand>
</feature>
<keyword evidence="4 9" id="KW-0460">Magnesium</keyword>
<dbReference type="InterPro" id="IPR036206">
    <property type="entry name" value="ThiamineP_synth_sf"/>
</dbReference>
<feature type="domain" description="Thiamine phosphate synthase/TenI" evidence="12">
    <location>
        <begin position="9"/>
        <end position="190"/>
    </location>
</feature>
<feature type="binding site" evidence="9">
    <location>
        <begin position="137"/>
        <end position="139"/>
    </location>
    <ligand>
        <name>2-[(2R,5Z)-2-carboxy-4-methylthiazol-5(2H)-ylidene]ethyl phosphate</name>
        <dbReference type="ChEBI" id="CHEBI:62899"/>
    </ligand>
</feature>
<feature type="binding site" evidence="9">
    <location>
        <begin position="39"/>
        <end position="43"/>
    </location>
    <ligand>
        <name>4-amino-2-methyl-5-(diphosphooxymethyl)pyrimidine</name>
        <dbReference type="ChEBI" id="CHEBI:57841"/>
    </ligand>
</feature>
<comment type="pathway">
    <text evidence="1 9 11">Cofactor biosynthesis; thiamine diphosphate biosynthesis; thiamine phosphate from 4-amino-2-methyl-5-diphosphomethylpyrimidine and 4-methyl-5-(2-phosphoethyl)-thiazole: step 1/1.</text>
</comment>
<dbReference type="InterPro" id="IPR013785">
    <property type="entry name" value="Aldolase_TIM"/>
</dbReference>
<keyword evidence="3 9" id="KW-0479">Metal-binding</keyword>
<dbReference type="NCBIfam" id="TIGR00693">
    <property type="entry name" value="thiE"/>
    <property type="match status" value="1"/>
</dbReference>
<comment type="catalytic activity">
    <reaction evidence="6 9 10">
        <text>4-methyl-5-(2-phosphooxyethyl)-thiazole + 4-amino-2-methyl-5-(diphosphooxymethyl)pyrimidine + H(+) = thiamine phosphate + diphosphate</text>
        <dbReference type="Rhea" id="RHEA:22328"/>
        <dbReference type="ChEBI" id="CHEBI:15378"/>
        <dbReference type="ChEBI" id="CHEBI:33019"/>
        <dbReference type="ChEBI" id="CHEBI:37575"/>
        <dbReference type="ChEBI" id="CHEBI:57841"/>
        <dbReference type="ChEBI" id="CHEBI:58296"/>
        <dbReference type="EC" id="2.5.1.3"/>
    </reaction>
</comment>
<evidence type="ECO:0000256" key="6">
    <source>
        <dbReference type="ARBA" id="ARBA00047334"/>
    </source>
</evidence>
<evidence type="ECO:0000259" key="12">
    <source>
        <dbReference type="Pfam" id="PF02581"/>
    </source>
</evidence>
<dbReference type="GO" id="GO:0000287">
    <property type="term" value="F:magnesium ion binding"/>
    <property type="evidence" value="ECO:0007669"/>
    <property type="project" value="UniProtKB-UniRule"/>
</dbReference>
<evidence type="ECO:0000256" key="10">
    <source>
        <dbReference type="RuleBase" id="RU003826"/>
    </source>
</evidence>
<dbReference type="KEGG" id="acz:Acaty_c2733"/>
<comment type="similarity">
    <text evidence="9 10">Belongs to the thiamine-phosphate synthase family.</text>
</comment>
<sequence length="219" mass="22950">MTTTAIAGVYGITDSTLMPGDALLCKSEAALRAGLRILQYRDKSDDAARRLREAAALHALCRDYGALFVVNDDAALAAKIAAPALHVGREDAPLAELRRHFGGSLCIGVSCYDDLARAERAQAEGADYVAFGAFFPSPSKPDTSRAPLHLLREARRRLQVPVVAIGGIRADNGADLLAAGADALAVISALFGSADVAAAMRRLQALFVLAGGSQTMEES</sequence>
<dbReference type="AlphaFoldDB" id="A0A059ZYG4"/>
<evidence type="ECO:0000256" key="1">
    <source>
        <dbReference type="ARBA" id="ARBA00005165"/>
    </source>
</evidence>
<dbReference type="PANTHER" id="PTHR20857">
    <property type="entry name" value="THIAMINE-PHOSPHATE PYROPHOSPHORYLASE"/>
    <property type="match status" value="1"/>
</dbReference>
<dbReference type="HAMAP" id="MF_00097">
    <property type="entry name" value="TMP_synthase"/>
    <property type="match status" value="1"/>
</dbReference>
<evidence type="ECO:0000256" key="11">
    <source>
        <dbReference type="RuleBase" id="RU004253"/>
    </source>
</evidence>
<dbReference type="Pfam" id="PF02581">
    <property type="entry name" value="TMP-TENI"/>
    <property type="match status" value="1"/>
</dbReference>